<sequence length="69" mass="7962">MRHREEQFRNSANKIYKTQKNYKSQSAGQPVSLVETEDRTLATGNIPHFDDCLVKKIENNVGKLSPMLR</sequence>
<evidence type="ECO:0000313" key="1">
    <source>
        <dbReference type="EMBL" id="EJW75989.1"/>
    </source>
</evidence>
<accession>J9EKW3</accession>
<dbReference type="Proteomes" id="UP000004810">
    <property type="component" value="Unassembled WGS sequence"/>
</dbReference>
<reference evidence="2" key="1">
    <citation type="submission" date="2012-08" db="EMBL/GenBank/DDBJ databases">
        <title>The Genome Sequence of Wuchereria bancrofti.</title>
        <authorList>
            <person name="Nutman T.B."/>
            <person name="Fink D.L."/>
            <person name="Russ C."/>
            <person name="Young S."/>
            <person name="Zeng Q."/>
            <person name="Koehrsen M."/>
            <person name="Alvarado L."/>
            <person name="Berlin A."/>
            <person name="Chapman S.B."/>
            <person name="Chen Z."/>
            <person name="Freedman E."/>
            <person name="Gellesch M."/>
            <person name="Goldberg J."/>
            <person name="Griggs A."/>
            <person name="Gujja S."/>
            <person name="Heilman E.R."/>
            <person name="Heiman D."/>
            <person name="Hepburn T."/>
            <person name="Howarth C."/>
            <person name="Jen D."/>
            <person name="Larson L."/>
            <person name="Lewis B."/>
            <person name="Mehta T."/>
            <person name="Park D."/>
            <person name="Pearson M."/>
            <person name="Roberts A."/>
            <person name="Saif S."/>
            <person name="Shea T."/>
            <person name="Shenoy N."/>
            <person name="Sisk P."/>
            <person name="Stolte C."/>
            <person name="Sykes S."/>
            <person name="Walk T."/>
            <person name="White J."/>
            <person name="Yandava C."/>
            <person name="Haas B."/>
            <person name="Henn M.R."/>
            <person name="Nusbaum C."/>
            <person name="Birren B."/>
        </authorList>
    </citation>
    <scope>NUCLEOTIDE SEQUENCE [LARGE SCALE GENOMIC DNA]</scope>
    <source>
        <strain evidence="2">NA</strain>
    </source>
</reference>
<evidence type="ECO:0000313" key="2">
    <source>
        <dbReference type="Proteomes" id="UP000004810"/>
    </source>
</evidence>
<proteinExistence type="predicted"/>
<gene>
    <name evidence="1" type="ORF">WUBG_13104</name>
</gene>
<comment type="caution">
    <text evidence="1">The sequence shown here is derived from an EMBL/GenBank/DDBJ whole genome shotgun (WGS) entry which is preliminary data.</text>
</comment>
<organism evidence="1 2">
    <name type="scientific">Wuchereria bancrofti</name>
    <dbReference type="NCBI Taxonomy" id="6293"/>
    <lineage>
        <taxon>Eukaryota</taxon>
        <taxon>Metazoa</taxon>
        <taxon>Ecdysozoa</taxon>
        <taxon>Nematoda</taxon>
        <taxon>Chromadorea</taxon>
        <taxon>Rhabditida</taxon>
        <taxon>Spirurina</taxon>
        <taxon>Spiruromorpha</taxon>
        <taxon>Filarioidea</taxon>
        <taxon>Onchocercidae</taxon>
        <taxon>Wuchereria</taxon>
    </lineage>
</organism>
<dbReference type="AlphaFoldDB" id="J9EKW3"/>
<dbReference type="EMBL" id="ADBV01009734">
    <property type="protein sequence ID" value="EJW75989.1"/>
    <property type="molecule type" value="Genomic_DNA"/>
</dbReference>
<name>J9EKW3_WUCBA</name>
<protein>
    <submittedName>
        <fullName evidence="1">Uncharacterized protein</fullName>
    </submittedName>
</protein>